<dbReference type="Pfam" id="PF07728">
    <property type="entry name" value="AAA_5"/>
    <property type="match status" value="1"/>
</dbReference>
<gene>
    <name evidence="2" type="ORF">B6S12_06275</name>
</gene>
<name>A0A2W6MVK1_9HELI</name>
<evidence type="ECO:0000259" key="1">
    <source>
        <dbReference type="Pfam" id="PF07728"/>
    </source>
</evidence>
<dbReference type="SUPFAM" id="SSF52540">
    <property type="entry name" value="P-loop containing nucleoside triphosphate hydrolases"/>
    <property type="match status" value="1"/>
</dbReference>
<evidence type="ECO:0000313" key="3">
    <source>
        <dbReference type="Proteomes" id="UP000249746"/>
    </source>
</evidence>
<evidence type="ECO:0000313" key="2">
    <source>
        <dbReference type="EMBL" id="PZT47991.1"/>
    </source>
</evidence>
<accession>A0A2W6MVK1</accession>
<dbReference type="EMBL" id="NBIU01000016">
    <property type="protein sequence ID" value="PZT47991.1"/>
    <property type="molecule type" value="Genomic_DNA"/>
</dbReference>
<protein>
    <submittedName>
        <fullName evidence="2">ATPase</fullName>
    </submittedName>
</protein>
<dbReference type="GO" id="GO:0005524">
    <property type="term" value="F:ATP binding"/>
    <property type="evidence" value="ECO:0007669"/>
    <property type="project" value="InterPro"/>
</dbReference>
<comment type="caution">
    <text evidence="2">The sequence shown here is derived from an EMBL/GenBank/DDBJ whole genome shotgun (WGS) entry which is preliminary data.</text>
</comment>
<dbReference type="OrthoDB" id="9808317at2"/>
<dbReference type="CDD" id="cd00009">
    <property type="entry name" value="AAA"/>
    <property type="match status" value="1"/>
</dbReference>
<feature type="domain" description="ATPase dynein-related AAA" evidence="1">
    <location>
        <begin position="22"/>
        <end position="151"/>
    </location>
</feature>
<dbReference type="InterPro" id="IPR027417">
    <property type="entry name" value="P-loop_NTPase"/>
</dbReference>
<keyword evidence="3" id="KW-1185">Reference proteome</keyword>
<dbReference type="Gene3D" id="3.40.50.300">
    <property type="entry name" value="P-loop containing nucleotide triphosphate hydrolases"/>
    <property type="match status" value="1"/>
</dbReference>
<dbReference type="Proteomes" id="UP000249746">
    <property type="component" value="Unassembled WGS sequence"/>
</dbReference>
<proteinExistence type="predicted"/>
<dbReference type="AlphaFoldDB" id="A0A2W6MVK1"/>
<dbReference type="RefSeq" id="WP_111229959.1">
    <property type="nucleotide sequence ID" value="NZ_NBIU01000016.1"/>
</dbReference>
<dbReference type="GO" id="GO:0016887">
    <property type="term" value="F:ATP hydrolysis activity"/>
    <property type="evidence" value="ECO:0007669"/>
    <property type="project" value="InterPro"/>
</dbReference>
<organism evidence="2 3">
    <name type="scientific">Helicobacter valdiviensis</name>
    <dbReference type="NCBI Taxonomy" id="1458358"/>
    <lineage>
        <taxon>Bacteria</taxon>
        <taxon>Pseudomonadati</taxon>
        <taxon>Campylobacterota</taxon>
        <taxon>Epsilonproteobacteria</taxon>
        <taxon>Campylobacterales</taxon>
        <taxon>Helicobacteraceae</taxon>
        <taxon>Helicobacter</taxon>
    </lineage>
</organism>
<dbReference type="InterPro" id="IPR011704">
    <property type="entry name" value="ATPase_dyneun-rel_AAA"/>
</dbReference>
<reference evidence="2 3" key="1">
    <citation type="submission" date="2017-03" db="EMBL/GenBank/DDBJ databases">
        <title>Genomic and clinical evidence uncovers the enterohepatic species Helicobacter valdiviensis as a potential human intestinal pathogen.</title>
        <authorList>
            <person name="Fresia P."/>
            <person name="Jara R."/>
            <person name="Sierra R."/>
            <person name="Ferres I."/>
            <person name="Greif G."/>
            <person name="Iraola G."/>
            <person name="Collado L."/>
        </authorList>
    </citation>
    <scope>NUCLEOTIDE SEQUENCE [LARGE SCALE GENOMIC DNA]</scope>
    <source>
        <strain evidence="2 3">WBE14</strain>
    </source>
</reference>
<sequence>MGVKINTTELKKILEITPSEQNIMLVGKHGIGKSQIIQEHFTKEGLKVVILFLGQMSDPGDLIGLPHKNEKSGHTEFIPPFWFPLDDTPIVLFLDELNRARPEILQSVMDLTLNKRLAGRSLPKGSRVISAVNFGDEYQLSDLDPALTSRFNIYEFVPSIEEWLLWADSAKIDSRIIAFITENPDLLDTQEGIEDFGLDKFPDRRAWVRVSSIIKDVEDISSDIYKKAICGIVGVKVGVKFTETYKDSKLISASEILLHFAKAQKKLSKYKTPDFAKINDSLFRYIENKNYQDSEVQEIAKNFELYFDYLQEKKANEVLGHFTNLFISHTYPKVVSFVMSYALSLQQKIIGFVSSL</sequence>